<dbReference type="Proteomes" id="UP001150603">
    <property type="component" value="Unassembled WGS sequence"/>
</dbReference>
<evidence type="ECO:0000313" key="2">
    <source>
        <dbReference type="Proteomes" id="UP001150603"/>
    </source>
</evidence>
<organism evidence="1 2">
    <name type="scientific">Linderina macrospora</name>
    <dbReference type="NCBI Taxonomy" id="4868"/>
    <lineage>
        <taxon>Eukaryota</taxon>
        <taxon>Fungi</taxon>
        <taxon>Fungi incertae sedis</taxon>
        <taxon>Zoopagomycota</taxon>
        <taxon>Kickxellomycotina</taxon>
        <taxon>Kickxellomycetes</taxon>
        <taxon>Kickxellales</taxon>
        <taxon>Kickxellaceae</taxon>
        <taxon>Linderina</taxon>
    </lineage>
</organism>
<gene>
    <name evidence="1" type="ORF">FBU59_007320</name>
</gene>
<protein>
    <submittedName>
        <fullName evidence="1">Uncharacterized protein</fullName>
    </submittedName>
</protein>
<keyword evidence="2" id="KW-1185">Reference proteome</keyword>
<sequence length="95" mass="10777">MPVGMPFEPYNKNHVMAMRYISRVLVDDVAGEDLPEGLDCQDVVYVSDLPEPARVVRPGMLWPQGLLLPNETLVLVVDQYSIIKYVGCLDDRMLR</sequence>
<name>A0ACC1IXD0_9FUNG</name>
<reference evidence="1" key="1">
    <citation type="submission" date="2022-07" db="EMBL/GenBank/DDBJ databases">
        <title>Phylogenomic reconstructions and comparative analyses of Kickxellomycotina fungi.</title>
        <authorList>
            <person name="Reynolds N.K."/>
            <person name="Stajich J.E."/>
            <person name="Barry K."/>
            <person name="Grigoriev I.V."/>
            <person name="Crous P."/>
            <person name="Smith M.E."/>
        </authorList>
    </citation>
    <scope>NUCLEOTIDE SEQUENCE</scope>
    <source>
        <strain evidence="1">NRRL 5244</strain>
    </source>
</reference>
<dbReference type="EMBL" id="JANBPW010006953">
    <property type="protein sequence ID" value="KAJ1926379.1"/>
    <property type="molecule type" value="Genomic_DNA"/>
</dbReference>
<comment type="caution">
    <text evidence="1">The sequence shown here is derived from an EMBL/GenBank/DDBJ whole genome shotgun (WGS) entry which is preliminary data.</text>
</comment>
<proteinExistence type="predicted"/>
<accession>A0ACC1IXD0</accession>
<evidence type="ECO:0000313" key="1">
    <source>
        <dbReference type="EMBL" id="KAJ1926379.1"/>
    </source>
</evidence>